<protein>
    <submittedName>
        <fullName evidence="2">Uncharacterized protein</fullName>
    </submittedName>
</protein>
<dbReference type="AlphaFoldDB" id="A0AAW0B6Q1"/>
<evidence type="ECO:0000256" key="1">
    <source>
        <dbReference type="SAM" id="MobiDB-lite"/>
    </source>
</evidence>
<proteinExistence type="predicted"/>
<organism evidence="2 3">
    <name type="scientific">Favolaschia claudopus</name>
    <dbReference type="NCBI Taxonomy" id="2862362"/>
    <lineage>
        <taxon>Eukaryota</taxon>
        <taxon>Fungi</taxon>
        <taxon>Dikarya</taxon>
        <taxon>Basidiomycota</taxon>
        <taxon>Agaricomycotina</taxon>
        <taxon>Agaricomycetes</taxon>
        <taxon>Agaricomycetidae</taxon>
        <taxon>Agaricales</taxon>
        <taxon>Marasmiineae</taxon>
        <taxon>Mycenaceae</taxon>
        <taxon>Favolaschia</taxon>
    </lineage>
</organism>
<dbReference type="Proteomes" id="UP001362999">
    <property type="component" value="Unassembled WGS sequence"/>
</dbReference>
<name>A0AAW0B6Q1_9AGAR</name>
<dbReference type="EMBL" id="JAWWNJ010000038">
    <property type="protein sequence ID" value="KAK7021550.1"/>
    <property type="molecule type" value="Genomic_DNA"/>
</dbReference>
<feature type="compositionally biased region" description="Polar residues" evidence="1">
    <location>
        <begin position="90"/>
        <end position="105"/>
    </location>
</feature>
<evidence type="ECO:0000313" key="3">
    <source>
        <dbReference type="Proteomes" id="UP001362999"/>
    </source>
</evidence>
<evidence type="ECO:0000313" key="2">
    <source>
        <dbReference type="EMBL" id="KAK7021550.1"/>
    </source>
</evidence>
<accession>A0AAW0B6Q1</accession>
<sequence length="218" mass="23200">MCKLVPAQKPVHDFLDSRKARRLFSRAKNVLASVCGGKPSSIPPHPKACTSLRVERCGCGIKRALRTSHRCLKRAESAHSSAAEGGRPESSASDHATRSTESTQLDIPEGVREINTTVASRKSSNDTMSVGVVAHNAKHQQTAPTDESNRDLRVHIDAASLTRHLERVGFVLRSRCGGVERAGRAGNKAQFSEGSACADDAVGLEGEVAAAIGAREGR</sequence>
<comment type="caution">
    <text evidence="2">The sequence shown here is derived from an EMBL/GenBank/DDBJ whole genome shotgun (WGS) entry which is preliminary data.</text>
</comment>
<reference evidence="2 3" key="1">
    <citation type="journal article" date="2024" name="J Genomics">
        <title>Draft genome sequencing and assembly of Favolaschia claudopus CIRM-BRFM 2984 isolated from oak limbs.</title>
        <authorList>
            <person name="Navarro D."/>
            <person name="Drula E."/>
            <person name="Chaduli D."/>
            <person name="Cazenave R."/>
            <person name="Ahrendt S."/>
            <person name="Wang J."/>
            <person name="Lipzen A."/>
            <person name="Daum C."/>
            <person name="Barry K."/>
            <person name="Grigoriev I.V."/>
            <person name="Favel A."/>
            <person name="Rosso M.N."/>
            <person name="Martin F."/>
        </authorList>
    </citation>
    <scope>NUCLEOTIDE SEQUENCE [LARGE SCALE GENOMIC DNA]</scope>
    <source>
        <strain evidence="2 3">CIRM-BRFM 2984</strain>
    </source>
</reference>
<keyword evidence="3" id="KW-1185">Reference proteome</keyword>
<feature type="region of interest" description="Disordered" evidence="1">
    <location>
        <begin position="78"/>
        <end position="108"/>
    </location>
</feature>
<gene>
    <name evidence="2" type="ORF">R3P38DRAFT_2780767</name>
</gene>